<name>A0A7J7VZ81_MYOMY</name>
<comment type="caution">
    <text evidence="2">The sequence shown here is derived from an EMBL/GenBank/DDBJ whole genome shotgun (WGS) entry which is preliminary data.</text>
</comment>
<dbReference type="Proteomes" id="UP000527355">
    <property type="component" value="Unassembled WGS sequence"/>
</dbReference>
<accession>A0A7J7VZ81</accession>
<reference evidence="2 3" key="1">
    <citation type="journal article" date="2020" name="Nature">
        <title>Six reference-quality genomes reveal evolution of bat adaptations.</title>
        <authorList>
            <person name="Jebb D."/>
            <person name="Huang Z."/>
            <person name="Pippel M."/>
            <person name="Hughes G.M."/>
            <person name="Lavrichenko K."/>
            <person name="Devanna P."/>
            <person name="Winkler S."/>
            <person name="Jermiin L.S."/>
            <person name="Skirmuntt E.C."/>
            <person name="Katzourakis A."/>
            <person name="Burkitt-Gray L."/>
            <person name="Ray D.A."/>
            <person name="Sullivan K.A.M."/>
            <person name="Roscito J.G."/>
            <person name="Kirilenko B.M."/>
            <person name="Davalos L.M."/>
            <person name="Corthals A.P."/>
            <person name="Power M.L."/>
            <person name="Jones G."/>
            <person name="Ransome R.D."/>
            <person name="Dechmann D.K.N."/>
            <person name="Locatelli A.G."/>
            <person name="Puechmaille S.J."/>
            <person name="Fedrigo O."/>
            <person name="Jarvis E.D."/>
            <person name="Hiller M."/>
            <person name="Vernes S.C."/>
            <person name="Myers E.W."/>
            <person name="Teeling E.C."/>
        </authorList>
    </citation>
    <scope>NUCLEOTIDE SEQUENCE [LARGE SCALE GENOMIC DNA]</scope>
    <source>
        <strain evidence="2">MMyoMyo1</strain>
        <tissue evidence="2">Flight muscle</tissue>
    </source>
</reference>
<proteinExistence type="predicted"/>
<dbReference type="EMBL" id="JABWUV010000009">
    <property type="protein sequence ID" value="KAF6330300.1"/>
    <property type="molecule type" value="Genomic_DNA"/>
</dbReference>
<organism evidence="2 3">
    <name type="scientific">Myotis myotis</name>
    <name type="common">Greater mouse-eared bat</name>
    <name type="synonym">Vespertilio myotis</name>
    <dbReference type="NCBI Taxonomy" id="51298"/>
    <lineage>
        <taxon>Eukaryota</taxon>
        <taxon>Metazoa</taxon>
        <taxon>Chordata</taxon>
        <taxon>Craniata</taxon>
        <taxon>Vertebrata</taxon>
        <taxon>Euteleostomi</taxon>
        <taxon>Mammalia</taxon>
        <taxon>Eutheria</taxon>
        <taxon>Laurasiatheria</taxon>
        <taxon>Chiroptera</taxon>
        <taxon>Yangochiroptera</taxon>
        <taxon>Vespertilionidae</taxon>
        <taxon>Myotis</taxon>
    </lineage>
</organism>
<feature type="compositionally biased region" description="Basic residues" evidence="1">
    <location>
        <begin position="30"/>
        <end position="39"/>
    </location>
</feature>
<keyword evidence="3" id="KW-1185">Reference proteome</keyword>
<evidence type="ECO:0000256" key="1">
    <source>
        <dbReference type="SAM" id="MobiDB-lite"/>
    </source>
</evidence>
<dbReference type="AlphaFoldDB" id="A0A7J7VZ81"/>
<sequence length="150" mass="15939">MLGPEKRSGKSPAGGGRRAGNAFLCEGKGPRGRGRRQKKTCPLSITSWELVRPANPLPTPDPLKLPLGVGTPCALTSPQGAADEPLGYRPGPLCCSLVFDERATERIDQPETHSLSCTLAPSESFKNPSTQAVPQANCIDSQRGTWALTF</sequence>
<evidence type="ECO:0000313" key="2">
    <source>
        <dbReference type="EMBL" id="KAF6330300.1"/>
    </source>
</evidence>
<protein>
    <submittedName>
        <fullName evidence="2">Uncharacterized protein</fullName>
    </submittedName>
</protein>
<feature type="region of interest" description="Disordered" evidence="1">
    <location>
        <begin position="1"/>
        <end position="40"/>
    </location>
</feature>
<evidence type="ECO:0000313" key="3">
    <source>
        <dbReference type="Proteomes" id="UP000527355"/>
    </source>
</evidence>
<gene>
    <name evidence="2" type="ORF">mMyoMyo1_012291</name>
</gene>